<evidence type="ECO:0000313" key="3">
    <source>
        <dbReference type="EMBL" id="KAB5588256.1"/>
    </source>
</evidence>
<proteinExistence type="predicted"/>
<reference evidence="3 4" key="1">
    <citation type="journal article" date="2019" name="Fungal Biol. Biotechnol.">
        <title>Draft genome sequence of fastidious pathogen Ceratobasidium theobromae, which causes vascular-streak dieback in Theobroma cacao.</title>
        <authorList>
            <person name="Ali S.S."/>
            <person name="Asman A."/>
            <person name="Shao J."/>
            <person name="Firmansyah A.P."/>
            <person name="Susilo A.W."/>
            <person name="Rosmana A."/>
            <person name="McMahon P."/>
            <person name="Junaid M."/>
            <person name="Guest D."/>
            <person name="Kheng T.Y."/>
            <person name="Meinhardt L.W."/>
            <person name="Bailey B.A."/>
        </authorList>
    </citation>
    <scope>NUCLEOTIDE SEQUENCE [LARGE SCALE GENOMIC DNA]</scope>
    <source>
        <strain evidence="3 4">CT2</strain>
    </source>
</reference>
<dbReference type="Gene3D" id="2.40.40.10">
    <property type="entry name" value="RlpA-like domain"/>
    <property type="match status" value="1"/>
</dbReference>
<dbReference type="Pfam" id="PF03330">
    <property type="entry name" value="DPBB_1"/>
    <property type="match status" value="1"/>
</dbReference>
<organism evidence="3 4">
    <name type="scientific">Ceratobasidium theobromae</name>
    <dbReference type="NCBI Taxonomy" id="1582974"/>
    <lineage>
        <taxon>Eukaryota</taxon>
        <taxon>Fungi</taxon>
        <taxon>Dikarya</taxon>
        <taxon>Basidiomycota</taxon>
        <taxon>Agaricomycotina</taxon>
        <taxon>Agaricomycetes</taxon>
        <taxon>Cantharellales</taxon>
        <taxon>Ceratobasidiaceae</taxon>
        <taxon>Ceratobasidium</taxon>
    </lineage>
</organism>
<name>A0A5N5QA24_9AGAM</name>
<dbReference type="OrthoDB" id="406505at2759"/>
<dbReference type="InterPro" id="IPR051477">
    <property type="entry name" value="Expansin_CellWall"/>
</dbReference>
<dbReference type="EMBL" id="SSOP01000510">
    <property type="protein sequence ID" value="KAB5588256.1"/>
    <property type="molecule type" value="Genomic_DNA"/>
</dbReference>
<gene>
    <name evidence="3" type="ORF">CTheo_8305</name>
</gene>
<dbReference type="Proteomes" id="UP000383932">
    <property type="component" value="Unassembled WGS sequence"/>
</dbReference>
<dbReference type="CDD" id="cd22191">
    <property type="entry name" value="DPBB_RlpA_EXP_N-like"/>
    <property type="match status" value="1"/>
</dbReference>
<dbReference type="PANTHER" id="PTHR31836">
    <property type="match status" value="1"/>
</dbReference>
<evidence type="ECO:0000256" key="1">
    <source>
        <dbReference type="ARBA" id="ARBA00022729"/>
    </source>
</evidence>
<accession>A0A5N5QA24</accession>
<feature type="domain" description="RlpA-like protein double-psi beta-barrel" evidence="2">
    <location>
        <begin position="146"/>
        <end position="241"/>
    </location>
</feature>
<dbReference type="AlphaFoldDB" id="A0A5N5QA24"/>
<keyword evidence="1" id="KW-0732">Signal</keyword>
<protein>
    <recommendedName>
        <fullName evidence="2">RlpA-like protein double-psi beta-barrel domain-containing protein</fullName>
    </recommendedName>
</protein>
<dbReference type="SUPFAM" id="SSF50685">
    <property type="entry name" value="Barwin-like endoglucanases"/>
    <property type="match status" value="1"/>
</dbReference>
<comment type="caution">
    <text evidence="3">The sequence shown here is derived from an EMBL/GenBank/DDBJ whole genome shotgun (WGS) entry which is preliminary data.</text>
</comment>
<dbReference type="InterPro" id="IPR036908">
    <property type="entry name" value="RlpA-like_sf"/>
</dbReference>
<dbReference type="PANTHER" id="PTHR31836:SF28">
    <property type="entry name" value="SRCR DOMAIN-CONTAINING PROTEIN-RELATED"/>
    <property type="match status" value="1"/>
</dbReference>
<evidence type="ECO:0000313" key="4">
    <source>
        <dbReference type="Proteomes" id="UP000383932"/>
    </source>
</evidence>
<evidence type="ECO:0000259" key="2">
    <source>
        <dbReference type="Pfam" id="PF03330"/>
    </source>
</evidence>
<sequence length="247" mass="26308">MPRPNLTLWRGEGGRTTMAVNLQHFATDPKCTYLRQGPTSPSVGGNDASGAKSSAYTNCCLPRSHVLWDRKRYLRGGDKAAELQQLSFHSSSFSYSNSPVQFTIQLFSKLTVIAISTLGLASSGLAAPIESASNSTLEARGPSHNGEVTYYYPGGGYGACGTRINNGDMVAAISARAYDELMVDSNPNHSRACGKTATVTANGKTISVRVADRCGDCPYDNIDLTSAGFQRLAPLSAGRIKATWTLN</sequence>
<dbReference type="InterPro" id="IPR009009">
    <property type="entry name" value="RlpA-like_DPBB"/>
</dbReference>
<keyword evidence="4" id="KW-1185">Reference proteome</keyword>